<feature type="region of interest" description="Disordered" evidence="9">
    <location>
        <begin position="24"/>
        <end position="46"/>
    </location>
</feature>
<dbReference type="PANTHER" id="PTHR43394">
    <property type="entry name" value="ATP-DEPENDENT PERMEASE MDL1, MITOCHONDRIAL"/>
    <property type="match status" value="1"/>
</dbReference>
<dbReference type="PROSITE" id="PS00211">
    <property type="entry name" value="ABC_TRANSPORTER_1"/>
    <property type="match status" value="1"/>
</dbReference>
<keyword evidence="13" id="KW-0378">Hydrolase</keyword>
<dbReference type="InterPro" id="IPR003439">
    <property type="entry name" value="ABC_transporter-like_ATP-bd"/>
</dbReference>
<keyword evidence="5" id="KW-0547">Nucleotide-binding</keyword>
<dbReference type="InterPro" id="IPR039421">
    <property type="entry name" value="Type_1_exporter"/>
</dbReference>
<dbReference type="InterPro" id="IPR011527">
    <property type="entry name" value="ABC1_TM_dom"/>
</dbReference>
<dbReference type="SUPFAM" id="SSF52540">
    <property type="entry name" value="P-loop containing nucleoside triphosphate hydrolases"/>
    <property type="match status" value="1"/>
</dbReference>
<dbReference type="GO" id="GO:0005886">
    <property type="term" value="C:plasma membrane"/>
    <property type="evidence" value="ECO:0007669"/>
    <property type="project" value="UniProtKB-SubCell"/>
</dbReference>
<dbReference type="Pfam" id="PF00664">
    <property type="entry name" value="ABC_membrane"/>
    <property type="match status" value="1"/>
</dbReference>
<keyword evidence="7 10" id="KW-1133">Transmembrane helix</keyword>
<dbReference type="Proteomes" id="UP000324233">
    <property type="component" value="Chromosome"/>
</dbReference>
<dbReference type="Gene3D" id="1.20.1560.10">
    <property type="entry name" value="ABC transporter type 1, transmembrane domain"/>
    <property type="match status" value="1"/>
</dbReference>
<dbReference type="CDD" id="cd07346">
    <property type="entry name" value="ABC_6TM_exporters"/>
    <property type="match status" value="1"/>
</dbReference>
<evidence type="ECO:0000256" key="2">
    <source>
        <dbReference type="ARBA" id="ARBA00022448"/>
    </source>
</evidence>
<evidence type="ECO:0000256" key="10">
    <source>
        <dbReference type="SAM" id="Phobius"/>
    </source>
</evidence>
<accession>A0A5B9W4M5</accession>
<dbReference type="InterPro" id="IPR036640">
    <property type="entry name" value="ABC1_TM_sf"/>
</dbReference>
<evidence type="ECO:0000256" key="8">
    <source>
        <dbReference type="ARBA" id="ARBA00023136"/>
    </source>
</evidence>
<feature type="transmembrane region" description="Helical" evidence="10">
    <location>
        <begin position="315"/>
        <end position="334"/>
    </location>
</feature>
<reference evidence="13 14" key="1">
    <citation type="submission" date="2019-08" db="EMBL/GenBank/DDBJ databases">
        <title>Deep-cultivation of Planctomycetes and their phenomic and genomic characterization uncovers novel biology.</title>
        <authorList>
            <person name="Wiegand S."/>
            <person name="Jogler M."/>
            <person name="Boedeker C."/>
            <person name="Pinto D."/>
            <person name="Vollmers J."/>
            <person name="Rivas-Marin E."/>
            <person name="Kohn T."/>
            <person name="Peeters S.H."/>
            <person name="Heuer A."/>
            <person name="Rast P."/>
            <person name="Oberbeckmann S."/>
            <person name="Bunk B."/>
            <person name="Jeske O."/>
            <person name="Meyerdierks A."/>
            <person name="Storesund J.E."/>
            <person name="Kallscheuer N."/>
            <person name="Luecker S."/>
            <person name="Lage O.M."/>
            <person name="Pohl T."/>
            <person name="Merkel B.J."/>
            <person name="Hornburger P."/>
            <person name="Mueller R.-W."/>
            <person name="Bruemmer F."/>
            <person name="Labrenz M."/>
            <person name="Spormann A.M."/>
            <person name="Op den Camp H."/>
            <person name="Overmann J."/>
            <person name="Amann R."/>
            <person name="Jetten M.S.M."/>
            <person name="Mascher T."/>
            <person name="Medema M.H."/>
            <person name="Devos D.P."/>
            <person name="Kaster A.-K."/>
            <person name="Ovreas L."/>
            <person name="Rohde M."/>
            <person name="Galperin M.Y."/>
            <person name="Jogler C."/>
        </authorList>
    </citation>
    <scope>NUCLEOTIDE SEQUENCE [LARGE SCALE GENOMIC DNA]</scope>
    <source>
        <strain evidence="13 14">OJF2</strain>
    </source>
</reference>
<dbReference type="FunFam" id="3.40.50.300:FF:000221">
    <property type="entry name" value="Multidrug ABC transporter ATP-binding protein"/>
    <property type="match status" value="1"/>
</dbReference>
<keyword evidence="14" id="KW-1185">Reference proteome</keyword>
<keyword evidence="6 13" id="KW-0067">ATP-binding</keyword>
<dbReference type="InterPro" id="IPR017871">
    <property type="entry name" value="ABC_transporter-like_CS"/>
</dbReference>
<feature type="domain" description="ABC transporter" evidence="11">
    <location>
        <begin position="408"/>
        <end position="643"/>
    </location>
</feature>
<dbReference type="InterPro" id="IPR027417">
    <property type="entry name" value="P-loop_NTPase"/>
</dbReference>
<dbReference type="KEGG" id="agv:OJF2_34950"/>
<dbReference type="InterPro" id="IPR003593">
    <property type="entry name" value="AAA+_ATPase"/>
</dbReference>
<feature type="compositionally biased region" description="Basic and acidic residues" evidence="9">
    <location>
        <begin position="24"/>
        <end position="33"/>
    </location>
</feature>
<evidence type="ECO:0000313" key="13">
    <source>
        <dbReference type="EMBL" id="QEH34950.1"/>
    </source>
</evidence>
<keyword evidence="4 10" id="KW-0812">Transmembrane</keyword>
<comment type="subcellular location">
    <subcellularLocation>
        <location evidence="1">Cell membrane</location>
        <topology evidence="1">Multi-pass membrane protein</topology>
    </subcellularLocation>
</comment>
<evidence type="ECO:0000256" key="1">
    <source>
        <dbReference type="ARBA" id="ARBA00004651"/>
    </source>
</evidence>
<dbReference type="Gene3D" id="3.40.50.300">
    <property type="entry name" value="P-loop containing nucleotide triphosphate hydrolases"/>
    <property type="match status" value="1"/>
</dbReference>
<evidence type="ECO:0000256" key="9">
    <source>
        <dbReference type="SAM" id="MobiDB-lite"/>
    </source>
</evidence>
<keyword evidence="3" id="KW-1003">Cell membrane</keyword>
<dbReference type="SMART" id="SM00382">
    <property type="entry name" value="AAA"/>
    <property type="match status" value="1"/>
</dbReference>
<protein>
    <submittedName>
        <fullName evidence="13">Multidrug export ATP-binding/permease protein</fullName>
        <ecNumber evidence="13">3.6.3.-</ecNumber>
    </submittedName>
</protein>
<sequence>MSLHRRIGSRLRFRDYLKTYRERLRAPRPRREPMNAPGPSASGEEKHAARHRSLPLLYRNLYGLLAGQRRTLAASLLALSLATLLKLIPPAATKAAIDYVLLGRPVPASVQAWSPLPIPESPRLRLFLLVGVTAAVSVLGTMIGLWSRWLATWSTKRVQVSVRRKVYEHAMRLPLHRVYQLKSGGASSLLREDAGGVGDLVFSMLYNPWRAIVQFLGGLVVLAWVDWRLLFGALCLVPCVYYADLLWNRRIRPLHKDIRKQRQQVDGETTEVFGGMRIVRAFGRQRSESARFMGQSHYMSRLELYSWWLSRLVELLWELILPMASVGLLLYGGLQVLDGGLSMGDLMMFLVYLTMLLEPMAVLATSVTQLQNNLSGFDRVLDILEEPREMAGTEGHRRLEKRAVRGRITLEGVGFRYPGTDRLVLRDVDLDIEPGETIALVGRSGSGKTTLCNLVARFYDPSQGVVRLDGVDLREIEVESYRRILGIVEQDVFLFDGTIAENIAYGDRSASPQRIAMAAAAANAAEFIDRLPDGYDTLIGERGVRLSGGQRQRLAIARAILADPRVFILDEATSNLDSESERLIQQGLATLLEGRTSFVIAHRLSTIRHADRILVLENGEVVESGTHDELMAAAGPYRDMVELQRLESVDTAR</sequence>
<evidence type="ECO:0000259" key="12">
    <source>
        <dbReference type="PROSITE" id="PS50929"/>
    </source>
</evidence>
<keyword evidence="8 10" id="KW-0472">Membrane</keyword>
<dbReference type="GO" id="GO:0015421">
    <property type="term" value="F:ABC-type oligopeptide transporter activity"/>
    <property type="evidence" value="ECO:0007669"/>
    <property type="project" value="TreeGrafter"/>
</dbReference>
<gene>
    <name evidence="13" type="ORF">OJF2_34950</name>
</gene>
<dbReference type="PROSITE" id="PS50929">
    <property type="entry name" value="ABC_TM1F"/>
    <property type="match status" value="1"/>
</dbReference>
<feature type="transmembrane region" description="Helical" evidence="10">
    <location>
        <begin position="212"/>
        <end position="243"/>
    </location>
</feature>
<evidence type="ECO:0000256" key="4">
    <source>
        <dbReference type="ARBA" id="ARBA00022692"/>
    </source>
</evidence>
<evidence type="ECO:0000256" key="5">
    <source>
        <dbReference type="ARBA" id="ARBA00022741"/>
    </source>
</evidence>
<dbReference type="PANTHER" id="PTHR43394:SF1">
    <property type="entry name" value="ATP-BINDING CASSETTE SUB-FAMILY B MEMBER 10, MITOCHONDRIAL"/>
    <property type="match status" value="1"/>
</dbReference>
<organism evidence="13 14">
    <name type="scientific">Aquisphaera giovannonii</name>
    <dbReference type="NCBI Taxonomy" id="406548"/>
    <lineage>
        <taxon>Bacteria</taxon>
        <taxon>Pseudomonadati</taxon>
        <taxon>Planctomycetota</taxon>
        <taxon>Planctomycetia</taxon>
        <taxon>Isosphaerales</taxon>
        <taxon>Isosphaeraceae</taxon>
        <taxon>Aquisphaera</taxon>
    </lineage>
</organism>
<evidence type="ECO:0000259" key="11">
    <source>
        <dbReference type="PROSITE" id="PS50893"/>
    </source>
</evidence>
<dbReference type="Pfam" id="PF00005">
    <property type="entry name" value="ABC_tran"/>
    <property type="match status" value="1"/>
</dbReference>
<evidence type="ECO:0000256" key="6">
    <source>
        <dbReference type="ARBA" id="ARBA00022840"/>
    </source>
</evidence>
<dbReference type="AlphaFoldDB" id="A0A5B9W4M5"/>
<dbReference type="PROSITE" id="PS50893">
    <property type="entry name" value="ABC_TRANSPORTER_2"/>
    <property type="match status" value="1"/>
</dbReference>
<keyword evidence="2" id="KW-0813">Transport</keyword>
<evidence type="ECO:0000256" key="3">
    <source>
        <dbReference type="ARBA" id="ARBA00022475"/>
    </source>
</evidence>
<dbReference type="GO" id="GO:0016887">
    <property type="term" value="F:ATP hydrolysis activity"/>
    <property type="evidence" value="ECO:0007669"/>
    <property type="project" value="InterPro"/>
</dbReference>
<dbReference type="GO" id="GO:0005524">
    <property type="term" value="F:ATP binding"/>
    <property type="evidence" value="ECO:0007669"/>
    <property type="project" value="UniProtKB-KW"/>
</dbReference>
<dbReference type="EMBL" id="CP042997">
    <property type="protein sequence ID" value="QEH34950.1"/>
    <property type="molecule type" value="Genomic_DNA"/>
</dbReference>
<name>A0A5B9W4M5_9BACT</name>
<evidence type="ECO:0000313" key="14">
    <source>
        <dbReference type="Proteomes" id="UP000324233"/>
    </source>
</evidence>
<dbReference type="EC" id="3.6.3.-" evidence="13"/>
<dbReference type="RefSeq" id="WP_246196593.1">
    <property type="nucleotide sequence ID" value="NZ_CP042997.1"/>
</dbReference>
<proteinExistence type="predicted"/>
<evidence type="ECO:0000256" key="7">
    <source>
        <dbReference type="ARBA" id="ARBA00022989"/>
    </source>
</evidence>
<feature type="domain" description="ABC transmembrane type-1" evidence="12">
    <location>
        <begin position="73"/>
        <end position="372"/>
    </location>
</feature>
<dbReference type="SUPFAM" id="SSF90123">
    <property type="entry name" value="ABC transporter transmembrane region"/>
    <property type="match status" value="1"/>
</dbReference>
<feature type="transmembrane region" description="Helical" evidence="10">
    <location>
        <begin position="126"/>
        <end position="146"/>
    </location>
</feature>